<dbReference type="EMBL" id="ASXJ01000169">
    <property type="protein sequence ID" value="ERM01390.1"/>
    <property type="molecule type" value="Genomic_DNA"/>
</dbReference>
<comment type="caution">
    <text evidence="2">The sequence shown here is derived from an EMBL/GenBank/DDBJ whole genome shotgun (WGS) entry which is preliminary data.</text>
</comment>
<evidence type="ECO:0000259" key="1">
    <source>
        <dbReference type="Pfam" id="PF01755"/>
    </source>
</evidence>
<proteinExistence type="predicted"/>
<dbReference type="Pfam" id="PF01755">
    <property type="entry name" value="Glyco_transf_25"/>
    <property type="match status" value="1"/>
</dbReference>
<dbReference type="Proteomes" id="UP000016842">
    <property type="component" value="Unassembled WGS sequence"/>
</dbReference>
<dbReference type="InterPro" id="IPR002654">
    <property type="entry name" value="Glyco_trans_25"/>
</dbReference>
<dbReference type="PATRIC" id="fig|1337887.3.peg.3113"/>
<protein>
    <recommendedName>
        <fullName evidence="1">Glycosyl transferase family 25 domain-containing protein</fullName>
    </recommendedName>
</protein>
<evidence type="ECO:0000313" key="2">
    <source>
        <dbReference type="EMBL" id="ERM01390.1"/>
    </source>
</evidence>
<dbReference type="AlphaFoldDB" id="U4V600"/>
<reference evidence="2 3" key="1">
    <citation type="journal article" date="2014" name="FEMS Microbiol. Lett.">
        <title>Genome sequencing analysis reveals virulence-related gene content of Ochrobactrum intermedium strain 229E, a urease-positive strain isolated from the human gastric niche.</title>
        <authorList>
            <person name="Kulkarni G.J."/>
            <person name="Shetty S."/>
            <person name="Dharne M.S."/>
            <person name="Shouche Y.S."/>
        </authorList>
    </citation>
    <scope>NUCLEOTIDE SEQUENCE [LARGE SCALE GENOMIC DNA]</scope>
    <source>
        <strain evidence="2 3">229E</strain>
    </source>
</reference>
<organism evidence="2 3">
    <name type="scientific">Brucella intermedia 229E</name>
    <dbReference type="NCBI Taxonomy" id="1337887"/>
    <lineage>
        <taxon>Bacteria</taxon>
        <taxon>Pseudomonadati</taxon>
        <taxon>Pseudomonadota</taxon>
        <taxon>Alphaproteobacteria</taxon>
        <taxon>Hyphomicrobiales</taxon>
        <taxon>Brucellaceae</taxon>
        <taxon>Brucella/Ochrobactrum group</taxon>
        <taxon>Brucella</taxon>
    </lineage>
</organism>
<evidence type="ECO:0000313" key="3">
    <source>
        <dbReference type="Proteomes" id="UP000016842"/>
    </source>
</evidence>
<gene>
    <name evidence="2" type="ORF">Q644_21895</name>
</gene>
<name>U4V600_9HYPH</name>
<accession>U4V600</accession>
<sequence>MSVAADMLRNLETINETLPRALHSSADRFTFMIDRFLTAIGAVPASRILDASLYVHKSSQFLALSLPETIDRRKAVSAVLPEQFEIFDGIRNGIGWIGCGSSFSSIGRYALKNNMEFMVVIEDDVKLPKDFYSILKEILDYLSKREEDWDIFSGLMSDLDGAPNIISSEEFGGRTYITIDSMSSTVFNVYNKSALHRLSCWNPMDIDPTTNTIDRYLAGKPGLRVIVTLPFIVGHLEEAESTLWGGISNNKYAPEISRTELKIEAAFAEWLAKLG</sequence>
<feature type="domain" description="Glycosyl transferase family 25" evidence="1">
    <location>
        <begin position="95"/>
        <end position="144"/>
    </location>
</feature>